<reference evidence="1" key="1">
    <citation type="submission" date="2023-01" db="EMBL/GenBank/DDBJ databases">
        <authorList>
            <person name="Piombo E."/>
        </authorList>
    </citation>
    <scope>NUCLEOTIDE SEQUENCE</scope>
</reference>
<sequence length="766" mass="85853">MVVGFTCLEFTSPRSYLFYIVADVGPGGSSRPLAVAYRQGRFGTMRTSERLNRVVHDILRLIRLLSDPSNRPMLEAELTLARAWYQPRDDQPQDADVPEYLREQRPEVPDTEQPSYYTINSDEAADSQPELPWDDSLREFPFTSTCLLLGLLHDDGLNETRPGDIQLQPLETVFRGILLEYGIVVLDISNLNQVKYGIVSFPIRYMAEVSYRGDDIGWDPVEDDPPLEEPVAVALEVRPRALLSILQNLVKFYYMVNLENESHVLELEQKPLADGRVLEYIWPVDSENERRSSSHGIASSILNCNLHRPLQVLYKLTVSLLDFWPGKSTAGDDDLKQRVRSLGTADEPYNAQIDRAIDNLLILTQSNLSLDARTVGKFQKLAEFQSQLRRRLEETPDSLGPSEAAGHILRIAYSGHTSLHWVLFKNTSYEAVAAAIMSDELRGADVLSLWVDDLKGEFSVLRSTISRLSSLKHLCLLGNPDRENDDASAHLCRRLFELSRQDSLFRDKTVYLSSTFSTPLNRVQWLPSEDCLPLQVLPMIHVLARREGKVGDGGSVQHTCHYLGGGLFGAERFAVGFLSYLRSIGSDRDMLQFACGPPTLSTYESSPSAKRLAVSPIPAAACEMPRADRKHVIIEAGSWVVLLDVGRYSHSTKHNISADAAILRYAFLKANQTVRAYGAIEPENSTTEGIEMVGGLRAFMREEVLGVDDALVERLLRDAEDAVARRFQAGPASNVKCIDDMNETSARELFNRMLQNLDTLPPRTDI</sequence>
<keyword evidence="2" id="KW-1185">Reference proteome</keyword>
<dbReference type="Proteomes" id="UP001160390">
    <property type="component" value="Unassembled WGS sequence"/>
</dbReference>
<proteinExistence type="predicted"/>
<protein>
    <submittedName>
        <fullName evidence="1">Uncharacterized protein</fullName>
    </submittedName>
</protein>
<dbReference type="EMBL" id="CABFNP030001291">
    <property type="protein sequence ID" value="CAI6097378.1"/>
    <property type="molecule type" value="Genomic_DNA"/>
</dbReference>
<dbReference type="AlphaFoldDB" id="A0AA35MI41"/>
<evidence type="ECO:0000313" key="2">
    <source>
        <dbReference type="Proteomes" id="UP001160390"/>
    </source>
</evidence>
<evidence type="ECO:0000313" key="1">
    <source>
        <dbReference type="EMBL" id="CAI6097378.1"/>
    </source>
</evidence>
<comment type="caution">
    <text evidence="1">The sequence shown here is derived from an EMBL/GenBank/DDBJ whole genome shotgun (WGS) entry which is preliminary data.</text>
</comment>
<name>A0AA35MI41_9HYPO</name>
<gene>
    <name evidence="1" type="ORF">CCHLO57077_00014496</name>
</gene>
<accession>A0AA35MI41</accession>
<organism evidence="1 2">
    <name type="scientific">Clonostachys chloroleuca</name>
    <dbReference type="NCBI Taxonomy" id="1926264"/>
    <lineage>
        <taxon>Eukaryota</taxon>
        <taxon>Fungi</taxon>
        <taxon>Dikarya</taxon>
        <taxon>Ascomycota</taxon>
        <taxon>Pezizomycotina</taxon>
        <taxon>Sordariomycetes</taxon>
        <taxon>Hypocreomycetidae</taxon>
        <taxon>Hypocreales</taxon>
        <taxon>Bionectriaceae</taxon>
        <taxon>Clonostachys</taxon>
    </lineage>
</organism>